<evidence type="ECO:0000313" key="4">
    <source>
        <dbReference type="EMBL" id="EFQ08464.1"/>
    </source>
</evidence>
<evidence type="ECO:0000256" key="1">
    <source>
        <dbReference type="ARBA" id="ARBA00022676"/>
    </source>
</evidence>
<dbReference type="BioCyc" id="FCF748224-HMP:GTSS-2880-MONOMER"/>
<keyword evidence="2 4" id="KW-0808">Transferase</keyword>
<dbReference type="InterPro" id="IPR029044">
    <property type="entry name" value="Nucleotide-diphossugar_trans"/>
</dbReference>
<dbReference type="PANTHER" id="PTHR22916">
    <property type="entry name" value="GLYCOSYLTRANSFERASE"/>
    <property type="match status" value="1"/>
</dbReference>
<dbReference type="CDD" id="cd00761">
    <property type="entry name" value="Glyco_tranf_GTA_type"/>
    <property type="match status" value="1"/>
</dbReference>
<comment type="caution">
    <text evidence="4">The sequence shown here is derived from an EMBL/GenBank/DDBJ whole genome shotgun (WGS) entry which is preliminary data.</text>
</comment>
<dbReference type="GO" id="GO:0016757">
    <property type="term" value="F:glycosyltransferase activity"/>
    <property type="evidence" value="ECO:0007669"/>
    <property type="project" value="UniProtKB-KW"/>
</dbReference>
<dbReference type="Proteomes" id="UP000006028">
    <property type="component" value="Unassembled WGS sequence"/>
</dbReference>
<proteinExistence type="predicted"/>
<evidence type="ECO:0000259" key="3">
    <source>
        <dbReference type="Pfam" id="PF00535"/>
    </source>
</evidence>
<dbReference type="PANTHER" id="PTHR22916:SF51">
    <property type="entry name" value="GLYCOSYLTRANSFERASE EPSH-RELATED"/>
    <property type="match status" value="1"/>
</dbReference>
<dbReference type="EC" id="2.4.-.-" evidence="4"/>
<dbReference type="SUPFAM" id="SSF53448">
    <property type="entry name" value="Nucleotide-diphospho-sugar transferases"/>
    <property type="match status" value="1"/>
</dbReference>
<reference evidence="4 5" key="1">
    <citation type="submission" date="2010-08" db="EMBL/GenBank/DDBJ databases">
        <authorList>
            <person name="Weinstock G."/>
            <person name="Sodergren E."/>
            <person name="Clifton S."/>
            <person name="Fulton L."/>
            <person name="Fulton B."/>
            <person name="Courtney L."/>
            <person name="Fronick C."/>
            <person name="Harrison M."/>
            <person name="Strong C."/>
            <person name="Farmer C."/>
            <person name="Delahaunty K."/>
            <person name="Markovic C."/>
            <person name="Hall O."/>
            <person name="Minx P."/>
            <person name="Tomlinson C."/>
            <person name="Mitreva M."/>
            <person name="Hou S."/>
            <person name="Chen J."/>
            <person name="Wollam A."/>
            <person name="Pepin K.H."/>
            <person name="Johnson M."/>
            <person name="Bhonagiri V."/>
            <person name="Zhang X."/>
            <person name="Suruliraj S."/>
            <person name="Warren W."/>
            <person name="Chinwalla A."/>
            <person name="Mardis E.R."/>
            <person name="Wilson R.K."/>
        </authorList>
    </citation>
    <scope>NUCLEOTIDE SEQUENCE [LARGE SCALE GENOMIC DNA]</scope>
    <source>
        <strain evidence="4 5">KLE1255</strain>
    </source>
</reference>
<dbReference type="HOGENOM" id="CLU_025996_25_1_9"/>
<organism evidence="4 5">
    <name type="scientific">Faecalibacterium cf. prausnitzii KLE1255</name>
    <dbReference type="NCBI Taxonomy" id="748224"/>
    <lineage>
        <taxon>Bacteria</taxon>
        <taxon>Bacillati</taxon>
        <taxon>Bacillota</taxon>
        <taxon>Clostridia</taxon>
        <taxon>Eubacteriales</taxon>
        <taxon>Oscillospiraceae</taxon>
        <taxon>Faecalibacterium</taxon>
    </lineage>
</organism>
<dbReference type="InterPro" id="IPR001173">
    <property type="entry name" value="Glyco_trans_2-like"/>
</dbReference>
<dbReference type="AlphaFoldDB" id="E2ZEE6"/>
<dbReference type="Pfam" id="PF00535">
    <property type="entry name" value="Glycos_transf_2"/>
    <property type="match status" value="1"/>
</dbReference>
<evidence type="ECO:0000313" key="5">
    <source>
        <dbReference type="Proteomes" id="UP000006028"/>
    </source>
</evidence>
<feature type="domain" description="Glycosyltransferase 2-like" evidence="3">
    <location>
        <begin position="15"/>
        <end position="179"/>
    </location>
</feature>
<keyword evidence="1 4" id="KW-0328">Glycosyltransferase</keyword>
<accession>E2ZEE6</accession>
<evidence type="ECO:0000256" key="2">
    <source>
        <dbReference type="ARBA" id="ARBA00022679"/>
    </source>
</evidence>
<dbReference type="eggNOG" id="COG0463">
    <property type="taxonomic scope" value="Bacteria"/>
</dbReference>
<name>E2ZEE6_9FIRM</name>
<dbReference type="EMBL" id="AECU01000002">
    <property type="protein sequence ID" value="EFQ08464.1"/>
    <property type="molecule type" value="Genomic_DNA"/>
</dbReference>
<dbReference type="Gene3D" id="3.90.550.10">
    <property type="entry name" value="Spore Coat Polysaccharide Biosynthesis Protein SpsA, Chain A"/>
    <property type="match status" value="1"/>
</dbReference>
<sequence length="329" mass="38188">MEEDIMQNTNNELVSVIVPVYKVEPYLDRCVASILAQTYPNLEVILVDDGSPDNCPALCDAWAQRDARIRVIHKKNGGQSDARNVGLDAASGAYISFVDSDDYIAENFIETLYDLLHEYHTDISAVHWKLVYADAPEVPAPLSSRNVTLFQGADAIRELFTEDTYACYAWNKLCKRELFDTIRFPVGRVMEDLGIAHKILFDAGQIVYSDEPLYYYYQRDGSTLHTDCIKFFQDRLAMVTERYLFLEKLYPDMLENDAYFVDMALNDYPILYRSALDPESDQLIRHAYQKSRSILSFYNKMRFAFFSRSKALYYFIERRNCNLARYDNC</sequence>
<protein>
    <submittedName>
        <fullName evidence="4">Glycosyltransferase, group 2 family protein</fullName>
        <ecNumber evidence="4">2.4.-.-</ecNumber>
    </submittedName>
</protein>
<gene>
    <name evidence="4" type="ORF">HMPREF9436_00020</name>
</gene>